<gene>
    <name evidence="2" type="ORF">C2G38_2163280</name>
</gene>
<evidence type="ECO:0000256" key="1">
    <source>
        <dbReference type="SAM" id="MobiDB-lite"/>
    </source>
</evidence>
<name>A0A397W2F0_9GLOM</name>
<feature type="region of interest" description="Disordered" evidence="1">
    <location>
        <begin position="42"/>
        <end position="86"/>
    </location>
</feature>
<organism evidence="2 3">
    <name type="scientific">Gigaspora rosea</name>
    <dbReference type="NCBI Taxonomy" id="44941"/>
    <lineage>
        <taxon>Eukaryota</taxon>
        <taxon>Fungi</taxon>
        <taxon>Fungi incertae sedis</taxon>
        <taxon>Mucoromycota</taxon>
        <taxon>Glomeromycotina</taxon>
        <taxon>Glomeromycetes</taxon>
        <taxon>Diversisporales</taxon>
        <taxon>Gigasporaceae</taxon>
        <taxon>Gigaspora</taxon>
    </lineage>
</organism>
<dbReference type="EMBL" id="QKWP01000135">
    <property type="protein sequence ID" value="RIB26453.1"/>
    <property type="molecule type" value="Genomic_DNA"/>
</dbReference>
<feature type="compositionally biased region" description="Basic and acidic residues" evidence="1">
    <location>
        <begin position="76"/>
        <end position="86"/>
    </location>
</feature>
<keyword evidence="3" id="KW-1185">Reference proteome</keyword>
<dbReference type="AlphaFoldDB" id="A0A397W2F0"/>
<feature type="compositionally biased region" description="Basic and acidic residues" evidence="1">
    <location>
        <begin position="60"/>
        <end position="69"/>
    </location>
</feature>
<feature type="compositionally biased region" description="Low complexity" evidence="1">
    <location>
        <begin position="42"/>
        <end position="58"/>
    </location>
</feature>
<proteinExistence type="predicted"/>
<sequence length="86" mass="9753">MESPSLLYDDTTCQLQNTTTPSDNSNIRRLQEARRHLTAIPTTTPTATLTMTPMTTPTYDDSKEQHQPEQDIQSIDTKEKATKEKN</sequence>
<feature type="region of interest" description="Disordered" evidence="1">
    <location>
        <begin position="1"/>
        <end position="24"/>
    </location>
</feature>
<reference evidence="2 3" key="1">
    <citation type="submission" date="2018-06" db="EMBL/GenBank/DDBJ databases">
        <title>Comparative genomics reveals the genomic features of Rhizophagus irregularis, R. cerebriforme, R. diaphanum and Gigaspora rosea, and their symbiotic lifestyle signature.</title>
        <authorList>
            <person name="Morin E."/>
            <person name="San Clemente H."/>
            <person name="Chen E.C.H."/>
            <person name="De La Providencia I."/>
            <person name="Hainaut M."/>
            <person name="Kuo A."/>
            <person name="Kohler A."/>
            <person name="Murat C."/>
            <person name="Tang N."/>
            <person name="Roy S."/>
            <person name="Loubradou J."/>
            <person name="Henrissat B."/>
            <person name="Grigoriev I.V."/>
            <person name="Corradi N."/>
            <person name="Roux C."/>
            <person name="Martin F.M."/>
        </authorList>
    </citation>
    <scope>NUCLEOTIDE SEQUENCE [LARGE SCALE GENOMIC DNA]</scope>
    <source>
        <strain evidence="2 3">DAOM 194757</strain>
    </source>
</reference>
<comment type="caution">
    <text evidence="2">The sequence shown here is derived from an EMBL/GenBank/DDBJ whole genome shotgun (WGS) entry which is preliminary data.</text>
</comment>
<evidence type="ECO:0000313" key="2">
    <source>
        <dbReference type="EMBL" id="RIB26453.1"/>
    </source>
</evidence>
<feature type="compositionally biased region" description="Polar residues" evidence="1">
    <location>
        <begin position="11"/>
        <end position="24"/>
    </location>
</feature>
<evidence type="ECO:0000313" key="3">
    <source>
        <dbReference type="Proteomes" id="UP000266673"/>
    </source>
</evidence>
<accession>A0A397W2F0</accession>
<protein>
    <submittedName>
        <fullName evidence="2">Uncharacterized protein</fullName>
    </submittedName>
</protein>
<dbReference type="Proteomes" id="UP000266673">
    <property type="component" value="Unassembled WGS sequence"/>
</dbReference>